<proteinExistence type="predicted"/>
<keyword evidence="3" id="KW-1185">Reference proteome</keyword>
<feature type="region of interest" description="Disordered" evidence="1">
    <location>
        <begin position="98"/>
        <end position="132"/>
    </location>
</feature>
<evidence type="ECO:0000313" key="3">
    <source>
        <dbReference type="Proteomes" id="UP000281406"/>
    </source>
</evidence>
<sequence length="132" mass="14003">MVELYIAPEPKHLSDSDQGCELTSPSIAVGVLVEFKGMEWSSAHIPTTEVPSSPHILLSVARLHLGPAGSLLLLRLQPRHALSRVDLAPTPTLLLPLTPASTIEHSDSPGSLGPSAPPESDFAKPPLRTCVH</sequence>
<protein>
    <submittedName>
        <fullName evidence="2">Uncharacterized protein</fullName>
    </submittedName>
</protein>
<comment type="caution">
    <text evidence="2">The sequence shown here is derived from an EMBL/GenBank/DDBJ whole genome shotgun (WGS) entry which is preliminary data.</text>
</comment>
<name>A0A3N0XUP2_ANAGA</name>
<dbReference type="EMBL" id="RJVU01059915">
    <property type="protein sequence ID" value="ROJ62412.1"/>
    <property type="molecule type" value="Genomic_DNA"/>
</dbReference>
<reference evidence="2 3" key="1">
    <citation type="submission" date="2018-10" db="EMBL/GenBank/DDBJ databases">
        <title>Genome assembly for a Yunnan-Guizhou Plateau 3E fish, Anabarilius grahami (Regan), and its evolutionary and genetic applications.</title>
        <authorList>
            <person name="Jiang W."/>
        </authorList>
    </citation>
    <scope>NUCLEOTIDE SEQUENCE [LARGE SCALE GENOMIC DNA]</scope>
    <source>
        <strain evidence="2">AG-KIZ</strain>
        <tissue evidence="2">Muscle</tissue>
    </source>
</reference>
<evidence type="ECO:0000313" key="2">
    <source>
        <dbReference type="EMBL" id="ROJ62412.1"/>
    </source>
</evidence>
<accession>A0A3N0XUP2</accession>
<dbReference type="Proteomes" id="UP000281406">
    <property type="component" value="Unassembled WGS sequence"/>
</dbReference>
<organism evidence="2 3">
    <name type="scientific">Anabarilius grahami</name>
    <name type="common">Kanglang fish</name>
    <name type="synonym">Barilius grahami</name>
    <dbReference type="NCBI Taxonomy" id="495550"/>
    <lineage>
        <taxon>Eukaryota</taxon>
        <taxon>Metazoa</taxon>
        <taxon>Chordata</taxon>
        <taxon>Craniata</taxon>
        <taxon>Vertebrata</taxon>
        <taxon>Euteleostomi</taxon>
        <taxon>Actinopterygii</taxon>
        <taxon>Neopterygii</taxon>
        <taxon>Teleostei</taxon>
        <taxon>Ostariophysi</taxon>
        <taxon>Cypriniformes</taxon>
        <taxon>Xenocyprididae</taxon>
        <taxon>Xenocypridinae</taxon>
        <taxon>Xenocypridinae incertae sedis</taxon>
        <taxon>Anabarilius</taxon>
    </lineage>
</organism>
<gene>
    <name evidence="2" type="ORF">DPX16_21398</name>
</gene>
<evidence type="ECO:0000256" key="1">
    <source>
        <dbReference type="SAM" id="MobiDB-lite"/>
    </source>
</evidence>
<dbReference type="AlphaFoldDB" id="A0A3N0XUP2"/>